<evidence type="ECO:0000256" key="1">
    <source>
        <dbReference type="SAM" id="MobiDB-lite"/>
    </source>
</evidence>
<name>A0A9W8JAY0_9AGAR</name>
<dbReference type="AlphaFoldDB" id="A0A9W8JAY0"/>
<dbReference type="Proteomes" id="UP001140091">
    <property type="component" value="Unassembled WGS sequence"/>
</dbReference>
<keyword evidence="3" id="KW-1185">Reference proteome</keyword>
<comment type="caution">
    <text evidence="2">The sequence shown here is derived from an EMBL/GenBank/DDBJ whole genome shotgun (WGS) entry which is preliminary data.</text>
</comment>
<sequence>MPFILQHEGHSRLIVGYEIDKLGKVNLLTFDSGRRLPQSLRDYAISKLPSPPEPAETAGLKRRASGILSGADGIKRCRPDSDLDSEVEIVAERNMNTLTLDDDIVITGFTSPSKRASTSASSSNSKPSVSPRNIDLKLFKLSPKALAAQKRYQILYFPMTAPLTDSERLERHAPTSTEVS</sequence>
<feature type="non-terminal residue" evidence="2">
    <location>
        <position position="180"/>
    </location>
</feature>
<accession>A0A9W8JAY0</accession>
<evidence type="ECO:0000313" key="2">
    <source>
        <dbReference type="EMBL" id="KAJ2931365.1"/>
    </source>
</evidence>
<feature type="region of interest" description="Disordered" evidence="1">
    <location>
        <begin position="111"/>
        <end position="130"/>
    </location>
</feature>
<dbReference type="EMBL" id="JANBPK010000808">
    <property type="protein sequence ID" value="KAJ2931365.1"/>
    <property type="molecule type" value="Genomic_DNA"/>
</dbReference>
<gene>
    <name evidence="2" type="ORF">H1R20_g5730</name>
</gene>
<dbReference type="OrthoDB" id="288987at2759"/>
<proteinExistence type="predicted"/>
<protein>
    <submittedName>
        <fullName evidence="2">Uncharacterized protein</fullName>
    </submittedName>
</protein>
<organism evidence="2 3">
    <name type="scientific">Candolleomyces eurysporus</name>
    <dbReference type="NCBI Taxonomy" id="2828524"/>
    <lineage>
        <taxon>Eukaryota</taxon>
        <taxon>Fungi</taxon>
        <taxon>Dikarya</taxon>
        <taxon>Basidiomycota</taxon>
        <taxon>Agaricomycotina</taxon>
        <taxon>Agaricomycetes</taxon>
        <taxon>Agaricomycetidae</taxon>
        <taxon>Agaricales</taxon>
        <taxon>Agaricineae</taxon>
        <taxon>Psathyrellaceae</taxon>
        <taxon>Candolleomyces</taxon>
    </lineage>
</organism>
<evidence type="ECO:0000313" key="3">
    <source>
        <dbReference type="Proteomes" id="UP001140091"/>
    </source>
</evidence>
<reference evidence="2" key="1">
    <citation type="submission" date="2022-06" db="EMBL/GenBank/DDBJ databases">
        <title>Genome Sequence of Candolleomyces eurysporus.</title>
        <authorList>
            <person name="Buettner E."/>
        </authorList>
    </citation>
    <scope>NUCLEOTIDE SEQUENCE</scope>
    <source>
        <strain evidence="2">VTCC 930004</strain>
    </source>
</reference>